<dbReference type="RefSeq" id="WP_034895360.1">
    <property type="nucleotide sequence ID" value="NZ_JRUQ01000045.1"/>
</dbReference>
<proteinExistence type="predicted"/>
<feature type="compositionally biased region" description="Basic residues" evidence="1">
    <location>
        <begin position="7"/>
        <end position="16"/>
    </location>
</feature>
<sequence length="141" mass="15653">MSTKQDKRAKRAKAKAKQANNARARGKQLDAVGRQHYVATPDMLALFATLPPLDDNGEMPFVADVYRWSDREYGFEAANGEEDRLQVAALCVLYIHWRTSGGSTTLVQNEMIEAAIRLTEENEAFKTQYSAAQAAAQAESE</sequence>
<dbReference type="eggNOG" id="ENOG50342J0">
    <property type="taxonomic scope" value="Bacteria"/>
</dbReference>
<dbReference type="OrthoDB" id="6518931at2"/>
<dbReference type="AlphaFoldDB" id="A0A0A3YXU1"/>
<comment type="caution">
    <text evidence="2">The sequence shown here is derived from an EMBL/GenBank/DDBJ whole genome shotgun (WGS) entry which is preliminary data.</text>
</comment>
<dbReference type="EMBL" id="JRUQ01000045">
    <property type="protein sequence ID" value="KGT91652.1"/>
    <property type="molecule type" value="Genomic_DNA"/>
</dbReference>
<name>A0A0A3YXU1_9GAMM</name>
<accession>A0A0A3YXU1</accession>
<evidence type="ECO:0000256" key="1">
    <source>
        <dbReference type="SAM" id="MobiDB-lite"/>
    </source>
</evidence>
<reference evidence="2 3" key="1">
    <citation type="submission" date="2014-10" db="EMBL/GenBank/DDBJ databases">
        <title>Genome sequence of Erwinia typographi M043b.</title>
        <authorList>
            <person name="Chan K.-G."/>
            <person name="Tan W.-S."/>
        </authorList>
    </citation>
    <scope>NUCLEOTIDE SEQUENCE [LARGE SCALE GENOMIC DNA]</scope>
    <source>
        <strain evidence="2 3">M043b</strain>
    </source>
</reference>
<evidence type="ECO:0000313" key="3">
    <source>
        <dbReference type="Proteomes" id="UP000030351"/>
    </source>
</evidence>
<keyword evidence="3" id="KW-1185">Reference proteome</keyword>
<feature type="region of interest" description="Disordered" evidence="1">
    <location>
        <begin position="1"/>
        <end position="26"/>
    </location>
</feature>
<evidence type="ECO:0000313" key="2">
    <source>
        <dbReference type="EMBL" id="KGT91652.1"/>
    </source>
</evidence>
<organism evidence="2 3">
    <name type="scientific">Erwinia typographi</name>
    <dbReference type="NCBI Taxonomy" id="371042"/>
    <lineage>
        <taxon>Bacteria</taxon>
        <taxon>Pseudomonadati</taxon>
        <taxon>Pseudomonadota</taxon>
        <taxon>Gammaproteobacteria</taxon>
        <taxon>Enterobacterales</taxon>
        <taxon>Erwiniaceae</taxon>
        <taxon>Erwinia</taxon>
    </lineage>
</organism>
<gene>
    <name evidence="2" type="ORF">NG99_16685</name>
</gene>
<dbReference type="STRING" id="371042.NG99_16685"/>
<dbReference type="Proteomes" id="UP000030351">
    <property type="component" value="Unassembled WGS sequence"/>
</dbReference>
<protein>
    <submittedName>
        <fullName evidence="2">Uncharacterized protein</fullName>
    </submittedName>
</protein>